<proteinExistence type="inferred from homology"/>
<dbReference type="PANTHER" id="PTHR30203">
    <property type="entry name" value="OUTER MEMBRANE CATION EFFLUX PROTEIN"/>
    <property type="match status" value="1"/>
</dbReference>
<name>B3EQH5_CHLPB</name>
<dbReference type="STRING" id="331678.Cphamn1_1069"/>
<keyword evidence="2" id="KW-0564">Palmitate</keyword>
<evidence type="ECO:0000256" key="2">
    <source>
        <dbReference type="RuleBase" id="RU362097"/>
    </source>
</evidence>
<evidence type="ECO:0000313" key="4">
    <source>
        <dbReference type="EMBL" id="ACE04008.1"/>
    </source>
</evidence>
<comment type="similarity">
    <text evidence="1 2">Belongs to the outer membrane factor (OMF) (TC 1.B.17) family.</text>
</comment>
<gene>
    <name evidence="4" type="ordered locus">Cphamn1_1069</name>
</gene>
<protein>
    <submittedName>
        <fullName evidence="4">RND efflux system, outer membrane lipoprotein, NodT family</fullName>
    </submittedName>
</protein>
<dbReference type="SUPFAM" id="SSF56954">
    <property type="entry name" value="Outer membrane efflux proteins (OEP)"/>
    <property type="match status" value="1"/>
</dbReference>
<dbReference type="Gene3D" id="2.20.200.10">
    <property type="entry name" value="Outer membrane efflux proteins (OEP)"/>
    <property type="match status" value="1"/>
</dbReference>
<sequence length="486" mass="52909">MVQSNNKERTLEMKNRTRVPGVVLIPMFFLMLSACSTVGKYTQPETGLPGTYRGSVTADSGVAAVPFAGTVPYRTFFADKSLLGLIDAALENNHDLQVAIKNIEYASLGLKQAKLGNLPGLNLQGSVSGATTSDFGSTPFSSGKESVEEYSASLSLSWEADIWGKIRNTRKAALAEYLRSVEAEKAVHTRLIADVARGYYNLLLLDVQLDITRRNRALADTTLSMMRLQYDAGYVTSLAVEQQEAVKLGIEAGIAGIEQGIAVQENALSVLCGRMPDEIVRTARLTDLSIENTFSTGIPAQLLSNRPDVKSAEMALMKAHAESGVAGSRLYPSFTISAEAGSNALTSSDWFTFPGSLFSFVHGAVLQPLFQQGKLRTAYKQSGVVRDREEILFRQAVLNAVREVSDALVAIQKLDIQEKALEKQERVLTQSVEHANLLFNSGMADYLEVITAQKNALDSGISLADIRRQRLDAQTELYRALGGGWR</sequence>
<keyword evidence="2 3" id="KW-0812">Transmembrane</keyword>
<dbReference type="KEGG" id="cpb:Cphamn1_1069"/>
<dbReference type="Gene3D" id="1.20.1600.10">
    <property type="entry name" value="Outer membrane efflux proteins (OEP)"/>
    <property type="match status" value="1"/>
</dbReference>
<evidence type="ECO:0000256" key="1">
    <source>
        <dbReference type="ARBA" id="ARBA00007613"/>
    </source>
</evidence>
<dbReference type="AlphaFoldDB" id="B3EQH5"/>
<dbReference type="NCBIfam" id="TIGR01845">
    <property type="entry name" value="outer_NodT"/>
    <property type="match status" value="1"/>
</dbReference>
<keyword evidence="2" id="KW-1134">Transmembrane beta strand</keyword>
<keyword evidence="3" id="KW-1133">Transmembrane helix</keyword>
<dbReference type="HOGENOM" id="CLU_012817_13_3_10"/>
<dbReference type="PANTHER" id="PTHR30203:SF33">
    <property type="entry name" value="BLR4455 PROTEIN"/>
    <property type="match status" value="1"/>
</dbReference>
<dbReference type="GO" id="GO:0005886">
    <property type="term" value="C:plasma membrane"/>
    <property type="evidence" value="ECO:0007669"/>
    <property type="project" value="UniProtKB-SubCell"/>
</dbReference>
<dbReference type="PROSITE" id="PS51257">
    <property type="entry name" value="PROKAR_LIPOPROTEIN"/>
    <property type="match status" value="1"/>
</dbReference>
<keyword evidence="2 3" id="KW-0472">Membrane</keyword>
<organism evidence="4">
    <name type="scientific">Chlorobium phaeobacteroides (strain BS1)</name>
    <dbReference type="NCBI Taxonomy" id="331678"/>
    <lineage>
        <taxon>Bacteria</taxon>
        <taxon>Pseudomonadati</taxon>
        <taxon>Chlorobiota</taxon>
        <taxon>Chlorobiia</taxon>
        <taxon>Chlorobiales</taxon>
        <taxon>Chlorobiaceae</taxon>
        <taxon>Chlorobium/Pelodictyon group</taxon>
        <taxon>Chlorobium</taxon>
    </lineage>
</organism>
<feature type="transmembrane region" description="Helical" evidence="3">
    <location>
        <begin position="21"/>
        <end position="39"/>
    </location>
</feature>
<dbReference type="InterPro" id="IPR003423">
    <property type="entry name" value="OMP_efflux"/>
</dbReference>
<keyword evidence="2 4" id="KW-0449">Lipoprotein</keyword>
<dbReference type="GO" id="GO:0015562">
    <property type="term" value="F:efflux transmembrane transporter activity"/>
    <property type="evidence" value="ECO:0007669"/>
    <property type="project" value="InterPro"/>
</dbReference>
<dbReference type="InterPro" id="IPR010131">
    <property type="entry name" value="MdtP/NodT-like"/>
</dbReference>
<reference evidence="4" key="1">
    <citation type="submission" date="2008-06" db="EMBL/GenBank/DDBJ databases">
        <title>Complete sequence of Chlorobium phaeobacteroides BS1.</title>
        <authorList>
            <consortium name="US DOE Joint Genome Institute"/>
            <person name="Lucas S."/>
            <person name="Copeland A."/>
            <person name="Lapidus A."/>
            <person name="Glavina del Rio T."/>
            <person name="Dalin E."/>
            <person name="Tice H."/>
            <person name="Bruce D."/>
            <person name="Goodwin L."/>
            <person name="Pitluck S."/>
            <person name="Schmutz J."/>
            <person name="Larimer F."/>
            <person name="Land M."/>
            <person name="Hauser L."/>
            <person name="Kyrpides N."/>
            <person name="Ovchinnikova G."/>
            <person name="Li T."/>
            <person name="Liu Z."/>
            <person name="Zhao F."/>
            <person name="Overmann J."/>
            <person name="Bryant D.A."/>
            <person name="Richardson P."/>
        </authorList>
    </citation>
    <scope>NUCLEOTIDE SEQUENCE [LARGE SCALE GENOMIC DNA]</scope>
    <source>
        <strain evidence="4">BS1</strain>
    </source>
</reference>
<dbReference type="eggNOG" id="COG1538">
    <property type="taxonomic scope" value="Bacteria"/>
</dbReference>
<accession>B3EQH5</accession>
<dbReference type="EMBL" id="CP001101">
    <property type="protein sequence ID" value="ACE04008.1"/>
    <property type="molecule type" value="Genomic_DNA"/>
</dbReference>
<dbReference type="Pfam" id="PF02321">
    <property type="entry name" value="OEP"/>
    <property type="match status" value="2"/>
</dbReference>
<comment type="subcellular location">
    <subcellularLocation>
        <location evidence="2">Cell membrane</location>
        <topology evidence="2">Lipid-anchor</topology>
    </subcellularLocation>
</comment>
<evidence type="ECO:0000256" key="3">
    <source>
        <dbReference type="SAM" id="Phobius"/>
    </source>
</evidence>